<dbReference type="SUPFAM" id="SSF101898">
    <property type="entry name" value="NHL repeat"/>
    <property type="match status" value="1"/>
</dbReference>
<dbReference type="KEGG" id="llu:AKJ09_04973"/>
<reference evidence="2 3" key="1">
    <citation type="submission" date="2015-08" db="EMBL/GenBank/DDBJ databases">
        <authorList>
            <person name="Babu N.S."/>
            <person name="Beckwith C.J."/>
            <person name="Beseler K.G."/>
            <person name="Brison A."/>
            <person name="Carone J.V."/>
            <person name="Caskin T.P."/>
            <person name="Diamond M."/>
            <person name="Durham M.E."/>
            <person name="Foxe J.M."/>
            <person name="Go M."/>
            <person name="Henderson B.A."/>
            <person name="Jones I.B."/>
            <person name="McGettigan J.A."/>
            <person name="Micheletti S.J."/>
            <person name="Nasrallah M.E."/>
            <person name="Ortiz D."/>
            <person name="Piller C.R."/>
            <person name="Privatt S.R."/>
            <person name="Schneider S.L."/>
            <person name="Sharp S."/>
            <person name="Smith T.C."/>
            <person name="Stanton J.D."/>
            <person name="Ullery H.E."/>
            <person name="Wilson R.J."/>
            <person name="Serrano M.G."/>
            <person name="Buck G."/>
            <person name="Lee V."/>
            <person name="Wang Y."/>
            <person name="Carvalho R."/>
            <person name="Voegtly L."/>
            <person name="Shi R."/>
            <person name="Duckworth R."/>
            <person name="Johnson A."/>
            <person name="Loviza R."/>
            <person name="Walstead R."/>
            <person name="Shah Z."/>
            <person name="Kiflezghi M."/>
            <person name="Wade K."/>
            <person name="Ball S.L."/>
            <person name="Bradley K.W."/>
            <person name="Asai D.J."/>
            <person name="Bowman C.A."/>
            <person name="Russell D.A."/>
            <person name="Pope W.H."/>
            <person name="Jacobs-Sera D."/>
            <person name="Hendrix R.W."/>
            <person name="Hatfull G.F."/>
        </authorList>
    </citation>
    <scope>NUCLEOTIDE SEQUENCE [LARGE SCALE GENOMIC DNA]</scope>
    <source>
        <strain evidence="2 3">DSM 27648</strain>
    </source>
</reference>
<organism evidence="2 3">
    <name type="scientific">Labilithrix luteola</name>
    <dbReference type="NCBI Taxonomy" id="1391654"/>
    <lineage>
        <taxon>Bacteria</taxon>
        <taxon>Pseudomonadati</taxon>
        <taxon>Myxococcota</taxon>
        <taxon>Polyangia</taxon>
        <taxon>Polyangiales</taxon>
        <taxon>Labilitrichaceae</taxon>
        <taxon>Labilithrix</taxon>
    </lineage>
</organism>
<dbReference type="AlphaFoldDB" id="A0A0K1PYU1"/>
<keyword evidence="3" id="KW-1185">Reference proteome</keyword>
<accession>A0A0K1PYU1</accession>
<proteinExistence type="predicted"/>
<feature type="region of interest" description="Disordered" evidence="1">
    <location>
        <begin position="1"/>
        <end position="20"/>
    </location>
</feature>
<dbReference type="EMBL" id="CP012333">
    <property type="protein sequence ID" value="AKU98309.1"/>
    <property type="molecule type" value="Genomic_DNA"/>
</dbReference>
<gene>
    <name evidence="2" type="ORF">AKJ09_04973</name>
</gene>
<evidence type="ECO:0000256" key="1">
    <source>
        <dbReference type="SAM" id="MobiDB-lite"/>
    </source>
</evidence>
<name>A0A0K1PYU1_9BACT</name>
<protein>
    <submittedName>
        <fullName evidence="2">Uncharacterized protein</fullName>
    </submittedName>
</protein>
<evidence type="ECO:0000313" key="2">
    <source>
        <dbReference type="EMBL" id="AKU98309.1"/>
    </source>
</evidence>
<dbReference type="Proteomes" id="UP000064967">
    <property type="component" value="Chromosome"/>
</dbReference>
<sequence>METIHRPLPPIPIGDLDDDDERPCGEVPIQHIRAATTASGRVWVLDSESHLVSFDAALEHRKAHLTKKVVDLVRRADDGSLWAVVNEENRWRVLRYDAKGWQHLADFPERFWTQDSIGEREGRPVLATRDGETYWFDAAGLVHFWKYPLEGHYRWVREAGGKTHLASTNDGSMYIARDAGEFGGRLEWIRVGTAGRPTFQKQVFDGSMTDVIVDPLDRSCVIASNGLLHANSGDGFIARVCPNNSAVVLEEKGMADLNDRRSHVKIDTLPFSKLVTSGNTVYAFGLDQIYAITGHAKRRIPPPVFTEHCGQSVARVEGLMLLRLPRLLKEYPYDAIGHAIFAMPAP</sequence>
<evidence type="ECO:0000313" key="3">
    <source>
        <dbReference type="Proteomes" id="UP000064967"/>
    </source>
</evidence>